<keyword evidence="3" id="KW-1185">Reference proteome</keyword>
<comment type="caution">
    <text evidence="2">The sequence shown here is derived from an EMBL/GenBank/DDBJ whole genome shotgun (WGS) entry which is preliminary data.</text>
</comment>
<dbReference type="EMBL" id="JANFQO010000001">
    <property type="protein sequence ID" value="MCQ4163355.1"/>
    <property type="molecule type" value="Genomic_DNA"/>
</dbReference>
<accession>A0ABT1QMU7</accession>
<dbReference type="RefSeq" id="WP_255910447.1">
    <property type="nucleotide sequence ID" value="NZ_JANFQO010000001.1"/>
</dbReference>
<evidence type="ECO:0000256" key="1">
    <source>
        <dbReference type="SAM" id="SignalP"/>
    </source>
</evidence>
<name>A0ABT1QMU7_9GAMM</name>
<sequence length="99" mass="10043">MRALIRFAGGAALLAACAGVQAQVAADICYGPSQPASGASPPTSATVFACPQAGSKTVAQLAAAGWGLVKLAPVMLDDVNSAPQLTLRRKDVLFRNGFQ</sequence>
<proteinExistence type="predicted"/>
<evidence type="ECO:0000313" key="3">
    <source>
        <dbReference type="Proteomes" id="UP001165498"/>
    </source>
</evidence>
<gene>
    <name evidence="2" type="ORF">NM961_01400</name>
</gene>
<organism evidence="2 3">
    <name type="scientific">Tahibacter harae</name>
    <dbReference type="NCBI Taxonomy" id="2963937"/>
    <lineage>
        <taxon>Bacteria</taxon>
        <taxon>Pseudomonadati</taxon>
        <taxon>Pseudomonadota</taxon>
        <taxon>Gammaproteobacteria</taxon>
        <taxon>Lysobacterales</taxon>
        <taxon>Rhodanobacteraceae</taxon>
        <taxon>Tahibacter</taxon>
    </lineage>
</organism>
<evidence type="ECO:0000313" key="2">
    <source>
        <dbReference type="EMBL" id="MCQ4163355.1"/>
    </source>
</evidence>
<reference evidence="2" key="1">
    <citation type="submission" date="2022-07" db="EMBL/GenBank/DDBJ databases">
        <title>Tahibacter sp., a new gammaproteobacterium isolated from the silt sample collected at pig farm.</title>
        <authorList>
            <person name="Chen H."/>
        </authorList>
    </citation>
    <scope>NUCLEOTIDE SEQUENCE</scope>
    <source>
        <strain evidence="2">P2K</strain>
    </source>
</reference>
<dbReference type="Proteomes" id="UP001165498">
    <property type="component" value="Unassembled WGS sequence"/>
</dbReference>
<protein>
    <submittedName>
        <fullName evidence="2">Uncharacterized protein</fullName>
    </submittedName>
</protein>
<feature type="signal peptide" evidence="1">
    <location>
        <begin position="1"/>
        <end position="22"/>
    </location>
</feature>
<keyword evidence="1" id="KW-0732">Signal</keyword>
<feature type="chain" id="PRO_5045405856" evidence="1">
    <location>
        <begin position="23"/>
        <end position="99"/>
    </location>
</feature>
<dbReference type="PROSITE" id="PS51257">
    <property type="entry name" value="PROKAR_LIPOPROTEIN"/>
    <property type="match status" value="1"/>
</dbReference>